<organism evidence="9 10">
    <name type="scientific">Candidatus Campbellbacteria bacterium RIFCSPLOWO2_02_35_12</name>
    <dbReference type="NCBI Taxonomy" id="1797580"/>
    <lineage>
        <taxon>Bacteria</taxon>
        <taxon>Candidatus Campbelliibacteriota</taxon>
    </lineage>
</organism>
<evidence type="ECO:0000259" key="7">
    <source>
        <dbReference type="Pfam" id="PF02272"/>
    </source>
</evidence>
<dbReference type="EMBL" id="MFAC01000018">
    <property type="protein sequence ID" value="OGD66870.1"/>
    <property type="molecule type" value="Genomic_DNA"/>
</dbReference>
<dbReference type="AlphaFoldDB" id="A0A1F5EHR5"/>
<dbReference type="InterPro" id="IPR051673">
    <property type="entry name" value="SSDNA_exonuclease_RecJ"/>
</dbReference>
<dbReference type="InterPro" id="IPR001667">
    <property type="entry name" value="DDH_dom"/>
</dbReference>
<sequence length="568" mass="64942">MEKYFVREKIPESDLYELREYPELMQELLFYRGVKTANKADEFLNPNYDDHIHNPFLMKDMEKAVKRIFSAIDKKEKIIIYSDYDCDGIPGGVILHDFFKKIKYKNVKNHIPHRHKDGYGFHKSAIEEFAKEKVKLIITIDCGIADVNSVDRANELGINVIITDHHLPIGELPNAYAIINPKQNGDKYPYKDLSGAGLAFKLTQGLIKKGVFDIIDGWEKWLLDMVGIATVADMVPLLGENRCLAYYGIKVLRKSPRAGLMKLCGKIKINQQHINEDDISFMLAPRVNAASRMDMPYDAFKLFITDDEIQADELSDYLNKINNERKGIVASIIKEIKKRIENLAEIKEVIVMGNPLWRPALLGLAANSIVDEYEKPVFLWGGDDGNTLKGSCRSDGSVNLVNMMGMVKETFVAFGGHAYSGGFSITKENVYFLEDILNKSYIKAKEERCGDNEKIYIDKRLEIDDINWNTYGIIERLAPFGLGNPKPLFLFENIKITEARHFGKDRNHLRLDFKKNDNKTISAICFFKNNESFNALIEKGEKINLIASIEKSTFRNFPELRLKIVDIL</sequence>
<dbReference type="NCBIfam" id="TIGR00644">
    <property type="entry name" value="recJ"/>
    <property type="match status" value="1"/>
</dbReference>
<dbReference type="InterPro" id="IPR041122">
    <property type="entry name" value="RecJ_OB"/>
</dbReference>
<keyword evidence="4" id="KW-0378">Hydrolase</keyword>
<dbReference type="GO" id="GO:0003676">
    <property type="term" value="F:nucleic acid binding"/>
    <property type="evidence" value="ECO:0007669"/>
    <property type="project" value="InterPro"/>
</dbReference>
<dbReference type="Proteomes" id="UP000186029">
    <property type="component" value="Unassembled WGS sequence"/>
</dbReference>
<dbReference type="PANTHER" id="PTHR30255">
    <property type="entry name" value="SINGLE-STRANDED-DNA-SPECIFIC EXONUCLEASE RECJ"/>
    <property type="match status" value="1"/>
</dbReference>
<reference evidence="9 10" key="1">
    <citation type="journal article" date="2016" name="Nat. Commun.">
        <title>Thousands of microbial genomes shed light on interconnected biogeochemical processes in an aquifer system.</title>
        <authorList>
            <person name="Anantharaman K."/>
            <person name="Brown C.T."/>
            <person name="Hug L.A."/>
            <person name="Sharon I."/>
            <person name="Castelle C.J."/>
            <person name="Probst A.J."/>
            <person name="Thomas B.C."/>
            <person name="Singh A."/>
            <person name="Wilkins M.J."/>
            <person name="Karaoz U."/>
            <person name="Brodie E.L."/>
            <person name="Williams K.H."/>
            <person name="Hubbard S.S."/>
            <person name="Banfield J.F."/>
        </authorList>
    </citation>
    <scope>NUCLEOTIDE SEQUENCE [LARGE SCALE GENOMIC DNA]</scope>
</reference>
<dbReference type="InterPro" id="IPR038763">
    <property type="entry name" value="DHH_sf"/>
</dbReference>
<dbReference type="Gene3D" id="2.40.50.460">
    <property type="match status" value="1"/>
</dbReference>
<protein>
    <recommendedName>
        <fullName evidence="2">Single-stranded-DNA-specific exonuclease RecJ</fullName>
    </recommendedName>
</protein>
<feature type="domain" description="DHHA1" evidence="7">
    <location>
        <begin position="352"/>
        <end position="435"/>
    </location>
</feature>
<evidence type="ECO:0000256" key="3">
    <source>
        <dbReference type="ARBA" id="ARBA00022722"/>
    </source>
</evidence>
<evidence type="ECO:0000256" key="2">
    <source>
        <dbReference type="ARBA" id="ARBA00019841"/>
    </source>
</evidence>
<evidence type="ECO:0000256" key="5">
    <source>
        <dbReference type="ARBA" id="ARBA00022839"/>
    </source>
</evidence>
<evidence type="ECO:0000313" key="10">
    <source>
        <dbReference type="Proteomes" id="UP000186029"/>
    </source>
</evidence>
<feature type="domain" description="RecJ OB" evidence="8">
    <location>
        <begin position="457"/>
        <end position="566"/>
    </location>
</feature>
<keyword evidence="5 9" id="KW-0269">Exonuclease</keyword>
<comment type="caution">
    <text evidence="9">The sequence shown here is derived from an EMBL/GenBank/DDBJ whole genome shotgun (WGS) entry which is preliminary data.</text>
</comment>
<dbReference type="GO" id="GO:0006310">
    <property type="term" value="P:DNA recombination"/>
    <property type="evidence" value="ECO:0007669"/>
    <property type="project" value="InterPro"/>
</dbReference>
<dbReference type="SUPFAM" id="SSF64182">
    <property type="entry name" value="DHH phosphoesterases"/>
    <property type="match status" value="1"/>
</dbReference>
<keyword evidence="3" id="KW-0540">Nuclease</keyword>
<dbReference type="Pfam" id="PF02272">
    <property type="entry name" value="DHHA1"/>
    <property type="match status" value="1"/>
</dbReference>
<dbReference type="GO" id="GO:0006281">
    <property type="term" value="P:DNA repair"/>
    <property type="evidence" value="ECO:0007669"/>
    <property type="project" value="InterPro"/>
</dbReference>
<evidence type="ECO:0000259" key="8">
    <source>
        <dbReference type="Pfam" id="PF17768"/>
    </source>
</evidence>
<proteinExistence type="inferred from homology"/>
<dbReference type="Gene3D" id="3.90.1640.30">
    <property type="match status" value="1"/>
</dbReference>
<dbReference type="InterPro" id="IPR003156">
    <property type="entry name" value="DHHA1_dom"/>
</dbReference>
<name>A0A1F5EHR5_9BACT</name>
<evidence type="ECO:0000313" key="9">
    <source>
        <dbReference type="EMBL" id="OGD66870.1"/>
    </source>
</evidence>
<evidence type="ECO:0000256" key="4">
    <source>
        <dbReference type="ARBA" id="ARBA00022801"/>
    </source>
</evidence>
<evidence type="ECO:0000256" key="1">
    <source>
        <dbReference type="ARBA" id="ARBA00005915"/>
    </source>
</evidence>
<dbReference type="InterPro" id="IPR004610">
    <property type="entry name" value="RecJ"/>
</dbReference>
<dbReference type="Pfam" id="PF17768">
    <property type="entry name" value="RecJ_OB"/>
    <property type="match status" value="1"/>
</dbReference>
<evidence type="ECO:0000259" key="6">
    <source>
        <dbReference type="Pfam" id="PF01368"/>
    </source>
</evidence>
<dbReference type="GO" id="GO:0008409">
    <property type="term" value="F:5'-3' exonuclease activity"/>
    <property type="evidence" value="ECO:0007669"/>
    <property type="project" value="InterPro"/>
</dbReference>
<feature type="domain" description="DDH" evidence="6">
    <location>
        <begin position="77"/>
        <end position="207"/>
    </location>
</feature>
<comment type="similarity">
    <text evidence="1">Belongs to the RecJ family.</text>
</comment>
<dbReference type="STRING" id="1797580.A2Z61_00690"/>
<accession>A0A1F5EHR5</accession>
<dbReference type="Pfam" id="PF01368">
    <property type="entry name" value="DHH"/>
    <property type="match status" value="1"/>
</dbReference>
<dbReference type="PANTHER" id="PTHR30255:SF2">
    <property type="entry name" value="SINGLE-STRANDED-DNA-SPECIFIC EXONUCLEASE RECJ"/>
    <property type="match status" value="1"/>
</dbReference>
<gene>
    <name evidence="9" type="ORF">A2Z61_00690</name>
</gene>